<feature type="transmembrane region" description="Helical" evidence="1">
    <location>
        <begin position="178"/>
        <end position="197"/>
    </location>
</feature>
<feature type="transmembrane region" description="Helical" evidence="1">
    <location>
        <begin position="283"/>
        <end position="306"/>
    </location>
</feature>
<keyword evidence="1" id="KW-1133">Transmembrane helix</keyword>
<dbReference type="OrthoDB" id="5353763at2"/>
<accession>A0A378XBK2</accession>
<sequence length="429" mass="45624">MTLIIMIAILLAIAIGYKTKINIGLFAIVFAYLIGSFGLDLTASQVVNFWPIKIFFIIFAVTLFYNVAMVNGALEKLASHLLYACRNFPIFLPLAIFASATVIAALGAGFYTVLAFMAPMTLLLCQKTGMSKIIGGMAVNYGALAGANFMTSQSGVIFRGIMEGVGVESAQAFTNSTVIFVTTLIVPIVVIGSYLLFNHKKLNINITAEKPAPFDPKQKQSLILIITLMVVVLIIPILNLIMPHNHLIAFLNSKVDIGFMAIIFAVISLLLKLADEKKVVAMVPWGTLIMICGVGMLIEVAIQAGVINELSDWVSTTIPFWVIPVAMCVIGAFMSLFASTLGVVTPALFPIVPAIAVATGYNPTVLFVCIVVGAQASAISPFSSGGSLILGSTPQGVNQSQLFNDLLFRAVPLGFIAALLAAVIVQGVL</sequence>
<feature type="transmembrane region" description="Helical" evidence="1">
    <location>
        <begin position="222"/>
        <end position="241"/>
    </location>
</feature>
<dbReference type="AlphaFoldDB" id="A0A378XBK2"/>
<dbReference type="STRING" id="1122619.GCA_000373745_01008"/>
<name>A0A378XBK2_9BURK</name>
<dbReference type="Pfam" id="PF07158">
    <property type="entry name" value="MatC_N"/>
    <property type="match status" value="1"/>
</dbReference>
<evidence type="ECO:0000313" key="5">
    <source>
        <dbReference type="Proteomes" id="UP000254603"/>
    </source>
</evidence>
<proteinExistence type="predicted"/>
<dbReference type="Proteomes" id="UP000594903">
    <property type="component" value="Chromosome"/>
</dbReference>
<feature type="transmembrane region" description="Helical" evidence="1">
    <location>
        <begin position="351"/>
        <end position="374"/>
    </location>
</feature>
<feature type="domain" description="Dicarboxylate carrier MatC N-terminal" evidence="2">
    <location>
        <begin position="3"/>
        <end position="147"/>
    </location>
</feature>
<evidence type="ECO:0000256" key="1">
    <source>
        <dbReference type="SAM" id="Phobius"/>
    </source>
</evidence>
<feature type="transmembrane region" description="Helical" evidence="1">
    <location>
        <begin position="24"/>
        <end position="42"/>
    </location>
</feature>
<dbReference type="Proteomes" id="UP000254603">
    <property type="component" value="Unassembled WGS sequence"/>
</dbReference>
<keyword evidence="1" id="KW-0812">Transmembrane</keyword>
<dbReference type="InterPro" id="IPR009827">
    <property type="entry name" value="MatC_N"/>
</dbReference>
<reference evidence="4 5" key="1">
    <citation type="submission" date="2018-06" db="EMBL/GenBank/DDBJ databases">
        <authorList>
            <consortium name="Pathogen Informatics"/>
            <person name="Doyle S."/>
        </authorList>
    </citation>
    <scope>NUCLEOTIDE SEQUENCE [LARGE SCALE GENOMIC DNA]</scope>
    <source>
        <strain evidence="4 5">NCTC11997</strain>
    </source>
</reference>
<feature type="transmembrane region" description="Helical" evidence="1">
    <location>
        <begin position="94"/>
        <end position="117"/>
    </location>
</feature>
<evidence type="ECO:0000313" key="6">
    <source>
        <dbReference type="Proteomes" id="UP000594903"/>
    </source>
</evidence>
<evidence type="ECO:0000313" key="4">
    <source>
        <dbReference type="EMBL" id="SUA51019.1"/>
    </source>
</evidence>
<dbReference type="EMBL" id="UGSB01000001">
    <property type="protein sequence ID" value="SUA51019.1"/>
    <property type="molecule type" value="Genomic_DNA"/>
</dbReference>
<gene>
    <name evidence="3" type="ORF">I6G29_01990</name>
    <name evidence="4" type="ORF">NCTC11997_00446</name>
</gene>
<keyword evidence="1" id="KW-0472">Membrane</keyword>
<evidence type="ECO:0000259" key="2">
    <source>
        <dbReference type="Pfam" id="PF07158"/>
    </source>
</evidence>
<organism evidence="4 5">
    <name type="scientific">Oligella ureolytica</name>
    <dbReference type="NCBI Taxonomy" id="90244"/>
    <lineage>
        <taxon>Bacteria</taxon>
        <taxon>Pseudomonadati</taxon>
        <taxon>Pseudomonadota</taxon>
        <taxon>Betaproteobacteria</taxon>
        <taxon>Burkholderiales</taxon>
        <taxon>Alcaligenaceae</taxon>
        <taxon>Oligella</taxon>
    </lineage>
</organism>
<feature type="transmembrane region" description="Helical" evidence="1">
    <location>
        <begin position="54"/>
        <end position="74"/>
    </location>
</feature>
<feature type="transmembrane region" description="Helical" evidence="1">
    <location>
        <begin position="318"/>
        <end position="344"/>
    </location>
</feature>
<protein>
    <submittedName>
        <fullName evidence="4">Dicarboxylate carrier protein MatC N-terminus</fullName>
    </submittedName>
    <submittedName>
        <fullName evidence="3">SLC13 family permease</fullName>
    </submittedName>
</protein>
<evidence type="ECO:0000313" key="3">
    <source>
        <dbReference type="EMBL" id="QPT40414.1"/>
    </source>
</evidence>
<keyword evidence="6" id="KW-1185">Reference proteome</keyword>
<reference evidence="3 6" key="2">
    <citation type="submission" date="2020-12" db="EMBL/GenBank/DDBJ databases">
        <title>FDA dAtabase for Regulatory Grade micrObial Sequences (FDA-ARGOS): Supporting development and validation of Infectious Disease Dx tests.</title>
        <authorList>
            <person name="Sproer C."/>
            <person name="Gronow S."/>
            <person name="Severitt S."/>
            <person name="Schroder I."/>
            <person name="Tallon L."/>
            <person name="Sadzewicz L."/>
            <person name="Zhao X."/>
            <person name="Boylan J."/>
            <person name="Ott S."/>
            <person name="Bowen H."/>
            <person name="Vavikolanu K."/>
            <person name="Mehta A."/>
            <person name="Aluvathingal J."/>
            <person name="Nadendla S."/>
            <person name="Lowell S."/>
            <person name="Myers T."/>
            <person name="Yan Y."/>
            <person name="Sichtig H."/>
        </authorList>
    </citation>
    <scope>NUCLEOTIDE SEQUENCE [LARGE SCALE GENOMIC DNA]</scope>
    <source>
        <strain evidence="3 6">FDAARGOS_872</strain>
    </source>
</reference>
<dbReference type="RefSeq" id="WP_018574193.1">
    <property type="nucleotide sequence ID" value="NZ_CP065725.1"/>
</dbReference>
<feature type="transmembrane region" description="Helical" evidence="1">
    <location>
        <begin position="406"/>
        <end position="425"/>
    </location>
</feature>
<dbReference type="EMBL" id="CP065725">
    <property type="protein sequence ID" value="QPT40414.1"/>
    <property type="molecule type" value="Genomic_DNA"/>
</dbReference>
<feature type="transmembrane region" description="Helical" evidence="1">
    <location>
        <begin position="247"/>
        <end position="271"/>
    </location>
</feature>